<accession>A0A1H3KWN4</accession>
<dbReference type="PANTHER" id="PTHR45138:SF9">
    <property type="entry name" value="DIGUANYLATE CYCLASE DGCM-RELATED"/>
    <property type="match status" value="1"/>
</dbReference>
<dbReference type="PANTHER" id="PTHR45138">
    <property type="entry name" value="REGULATORY COMPONENTS OF SENSORY TRANSDUCTION SYSTEM"/>
    <property type="match status" value="1"/>
</dbReference>
<name>A0A1H3KWN4_9PROT</name>
<feature type="region of interest" description="Disordered" evidence="4">
    <location>
        <begin position="1"/>
        <end position="35"/>
    </location>
</feature>
<dbReference type="SUPFAM" id="SSF55073">
    <property type="entry name" value="Nucleotide cyclase"/>
    <property type="match status" value="1"/>
</dbReference>
<dbReference type="InterPro" id="IPR043128">
    <property type="entry name" value="Rev_trsase/Diguanyl_cyclase"/>
</dbReference>
<evidence type="ECO:0000256" key="4">
    <source>
        <dbReference type="SAM" id="MobiDB-lite"/>
    </source>
</evidence>
<dbReference type="OrthoDB" id="9813903at2"/>
<evidence type="ECO:0000313" key="6">
    <source>
        <dbReference type="EMBL" id="SDY56490.1"/>
    </source>
</evidence>
<dbReference type="EMBL" id="FNOY01000043">
    <property type="protein sequence ID" value="SDY56490.1"/>
    <property type="molecule type" value="Genomic_DNA"/>
</dbReference>
<dbReference type="RefSeq" id="WP_090414835.1">
    <property type="nucleotide sequence ID" value="NZ_FNOY01000043.1"/>
</dbReference>
<dbReference type="STRING" id="44576.SAMN05421881_104321"/>
<dbReference type="Pfam" id="PF00990">
    <property type="entry name" value="GGDEF"/>
    <property type="match status" value="1"/>
</dbReference>
<evidence type="ECO:0000256" key="1">
    <source>
        <dbReference type="ARBA" id="ARBA00012528"/>
    </source>
</evidence>
<dbReference type="Proteomes" id="UP000198640">
    <property type="component" value="Unassembled WGS sequence"/>
</dbReference>
<keyword evidence="3" id="KW-0175">Coiled coil</keyword>
<proteinExistence type="predicted"/>
<feature type="domain" description="GGDEF" evidence="5">
    <location>
        <begin position="136"/>
        <end position="269"/>
    </location>
</feature>
<dbReference type="GO" id="GO:0052621">
    <property type="term" value="F:diguanylate cyclase activity"/>
    <property type="evidence" value="ECO:0007669"/>
    <property type="project" value="UniProtKB-EC"/>
</dbReference>
<evidence type="ECO:0000256" key="3">
    <source>
        <dbReference type="SAM" id="Coils"/>
    </source>
</evidence>
<keyword evidence="7" id="KW-1185">Reference proteome</keyword>
<protein>
    <recommendedName>
        <fullName evidence="1">diguanylate cyclase</fullName>
        <ecNumber evidence="1">2.7.7.65</ecNumber>
    </recommendedName>
</protein>
<dbReference type="NCBIfam" id="TIGR00254">
    <property type="entry name" value="GGDEF"/>
    <property type="match status" value="1"/>
</dbReference>
<dbReference type="CDD" id="cd01949">
    <property type="entry name" value="GGDEF"/>
    <property type="match status" value="1"/>
</dbReference>
<dbReference type="Gene3D" id="3.30.70.270">
    <property type="match status" value="1"/>
</dbReference>
<evidence type="ECO:0000256" key="2">
    <source>
        <dbReference type="ARBA" id="ARBA00034247"/>
    </source>
</evidence>
<dbReference type="FunFam" id="3.30.70.270:FF:000001">
    <property type="entry name" value="Diguanylate cyclase domain protein"/>
    <property type="match status" value="1"/>
</dbReference>
<dbReference type="EC" id="2.7.7.65" evidence="1"/>
<dbReference type="SMART" id="SM00267">
    <property type="entry name" value="GGDEF"/>
    <property type="match status" value="1"/>
</dbReference>
<dbReference type="InterPro" id="IPR029787">
    <property type="entry name" value="Nucleotide_cyclase"/>
</dbReference>
<evidence type="ECO:0000259" key="5">
    <source>
        <dbReference type="PROSITE" id="PS50887"/>
    </source>
</evidence>
<evidence type="ECO:0000313" key="7">
    <source>
        <dbReference type="Proteomes" id="UP000198640"/>
    </source>
</evidence>
<dbReference type="InterPro" id="IPR050469">
    <property type="entry name" value="Diguanylate_Cyclase"/>
</dbReference>
<sequence length="273" mass="30851">MQTSDENKSLRLVGSSGAGKRKTQHDDAQQSTPGADAYYQHVEYYAQRMRDSSQAGDGIDALETALADSYDQRHGNDLYHAQEQLRLAEQRIESLKFELEQLREQVHTDPMTGAFNRRGLNTVYLREAARADRNENALCAVAVDLDDFSRINYQYGYQFGDAVLMHFARMARASLRPSDVVARYGGEEFIILLLDITPASAGWVMQRLRTNFSKKPLLDMDGHPVTVTFSAGIALRRFHENQNSLFERAYEALYLAKRSGKDAMRVAADSDKL</sequence>
<dbReference type="AlphaFoldDB" id="A0A1H3KWN4"/>
<gene>
    <name evidence="6" type="ORF">SAMN05421881_104321</name>
</gene>
<feature type="coiled-coil region" evidence="3">
    <location>
        <begin position="78"/>
        <end position="105"/>
    </location>
</feature>
<organism evidence="6 7">
    <name type="scientific">Nitrosomonas halophila</name>
    <dbReference type="NCBI Taxonomy" id="44576"/>
    <lineage>
        <taxon>Bacteria</taxon>
        <taxon>Pseudomonadati</taxon>
        <taxon>Pseudomonadota</taxon>
        <taxon>Betaproteobacteria</taxon>
        <taxon>Nitrosomonadales</taxon>
        <taxon>Nitrosomonadaceae</taxon>
        <taxon>Nitrosomonas</taxon>
    </lineage>
</organism>
<dbReference type="InterPro" id="IPR000160">
    <property type="entry name" value="GGDEF_dom"/>
</dbReference>
<dbReference type="PROSITE" id="PS50887">
    <property type="entry name" value="GGDEF"/>
    <property type="match status" value="1"/>
</dbReference>
<comment type="catalytic activity">
    <reaction evidence="2">
        <text>2 GTP = 3',3'-c-di-GMP + 2 diphosphate</text>
        <dbReference type="Rhea" id="RHEA:24898"/>
        <dbReference type="ChEBI" id="CHEBI:33019"/>
        <dbReference type="ChEBI" id="CHEBI:37565"/>
        <dbReference type="ChEBI" id="CHEBI:58805"/>
        <dbReference type="EC" id="2.7.7.65"/>
    </reaction>
</comment>
<reference evidence="6 7" key="1">
    <citation type="submission" date="2016-10" db="EMBL/GenBank/DDBJ databases">
        <authorList>
            <person name="de Groot N.N."/>
        </authorList>
    </citation>
    <scope>NUCLEOTIDE SEQUENCE [LARGE SCALE GENOMIC DNA]</scope>
    <source>
        <strain evidence="6 7">Nm1</strain>
    </source>
</reference>